<protein>
    <recommendedName>
        <fullName evidence="3">SGNH hydrolase-type esterase domain-containing protein</fullName>
    </recommendedName>
</protein>
<accession>A0ABP2BT42</accession>
<evidence type="ECO:0000313" key="1">
    <source>
        <dbReference type="EMBL" id="CUX63055.1"/>
    </source>
</evidence>
<name>A0ABP2BT42_9HYPH</name>
<gene>
    <name evidence="1" type="ORF">AGR13a_Lc90023</name>
</gene>
<dbReference type="EMBL" id="FBWH01000048">
    <property type="protein sequence ID" value="CUX63055.1"/>
    <property type="molecule type" value="Genomic_DNA"/>
</dbReference>
<sequence length="438" mass="46684">MSGFSLGFGLPLGMAGKAKPNPGAMPLLKAASIAAAGANPVELPDLASPPTVTFNASTDASLVVVAPTVNANPLIYKSSGKRFSAFSDQWLTMAHLSVAPRSDGNIKVINTGREPTSPTVPANGYDQGNNWNIRFKATGLQVFEFSYPQNATNAPVRIIVDGRYIARDGHAVNGVSTSRVKVTFATAATREIEIEIGTSHTFAALKVNAGATLIEPTRRPKAVVVGTSFEEALLIGNYTAGTWTKDAAGVARYAPWDSHFATFCKLNGYDSRNSALGGTGYSATAGARNILGQMDYWIADDTYDLIVFGGPYNDKDLNQTTMRTNARAAWEKARLNQPNAIILVHGCCGGAGVTNDASSTITAEANLKAEFDAWIAAGEKKAYFIPVSPNYANALIKNTNYQDWISSDTTHPYRGDATHGHVGLGYYFNTKWRALIGA</sequence>
<dbReference type="InterPro" id="IPR036514">
    <property type="entry name" value="SGNH_hydro_sf"/>
</dbReference>
<reference evidence="1 2" key="1">
    <citation type="submission" date="2016-01" db="EMBL/GenBank/DDBJ databases">
        <authorList>
            <person name="Regsiter A."/>
            <person name="william w."/>
        </authorList>
    </citation>
    <scope>NUCLEOTIDE SEQUENCE [LARGE SCALE GENOMIC DNA]</scope>
    <source>
        <strain evidence="1 2">CFBP 6927</strain>
    </source>
</reference>
<evidence type="ECO:0008006" key="3">
    <source>
        <dbReference type="Google" id="ProtNLM"/>
    </source>
</evidence>
<comment type="caution">
    <text evidence="1">The sequence shown here is derived from an EMBL/GenBank/DDBJ whole genome shotgun (WGS) entry which is preliminary data.</text>
</comment>
<dbReference type="Gene3D" id="3.40.50.1110">
    <property type="entry name" value="SGNH hydrolase"/>
    <property type="match status" value="1"/>
</dbReference>
<proteinExistence type="predicted"/>
<dbReference type="SUPFAM" id="SSF52266">
    <property type="entry name" value="SGNH hydrolase"/>
    <property type="match status" value="1"/>
</dbReference>
<keyword evidence="2" id="KW-1185">Reference proteome</keyword>
<organism evidence="1 2">
    <name type="scientific">Agrobacterium genomosp. 13 str. CFBP 6927</name>
    <dbReference type="NCBI Taxonomy" id="1183428"/>
    <lineage>
        <taxon>Bacteria</taxon>
        <taxon>Pseudomonadati</taxon>
        <taxon>Pseudomonadota</taxon>
        <taxon>Alphaproteobacteria</taxon>
        <taxon>Hyphomicrobiales</taxon>
        <taxon>Rhizobiaceae</taxon>
        <taxon>Rhizobium/Agrobacterium group</taxon>
        <taxon>Agrobacterium</taxon>
        <taxon>Agrobacterium tumefaciens complex</taxon>
    </lineage>
</organism>
<evidence type="ECO:0000313" key="2">
    <source>
        <dbReference type="Proteomes" id="UP000191812"/>
    </source>
</evidence>
<dbReference type="RefSeq" id="WP_139786087.1">
    <property type="nucleotide sequence ID" value="NZ_LT009757.1"/>
</dbReference>
<dbReference type="Proteomes" id="UP000191812">
    <property type="component" value="Unassembled WGS sequence"/>
</dbReference>